<evidence type="ECO:0000256" key="1">
    <source>
        <dbReference type="SAM" id="Phobius"/>
    </source>
</evidence>
<proteinExistence type="predicted"/>
<dbReference type="PaxDb" id="411470-RUMGNA_00098"/>
<dbReference type="Proteomes" id="UP000004410">
    <property type="component" value="Unassembled WGS sequence"/>
</dbReference>
<keyword evidence="1" id="KW-0812">Transmembrane</keyword>
<keyword evidence="1" id="KW-1133">Transmembrane helix</keyword>
<keyword evidence="1" id="KW-0472">Membrane</keyword>
<accession>A7AXT5</accession>
<reference evidence="2 3" key="1">
    <citation type="submission" date="2007-04" db="EMBL/GenBank/DDBJ databases">
        <authorList>
            <person name="Fulton L."/>
            <person name="Clifton S."/>
            <person name="Fulton B."/>
            <person name="Xu J."/>
            <person name="Minx P."/>
            <person name="Pepin K.H."/>
            <person name="Johnson M."/>
            <person name="Thiruvilangam P."/>
            <person name="Bhonagiri V."/>
            <person name="Nash W.E."/>
            <person name="Mardis E.R."/>
            <person name="Wilson R.K."/>
        </authorList>
    </citation>
    <scope>NUCLEOTIDE SEQUENCE [LARGE SCALE GENOMIC DNA]</scope>
    <source>
        <strain evidence="2 3">ATCC 29149</strain>
    </source>
</reference>
<sequence length="51" mass="5836">MCRVSSDRAACSNATLDFQERYGGLATYRISVTSFALLSYFYGVRRNKIFE</sequence>
<evidence type="ECO:0000313" key="3">
    <source>
        <dbReference type="Proteomes" id="UP000004410"/>
    </source>
</evidence>
<evidence type="ECO:0000313" key="2">
    <source>
        <dbReference type="EMBL" id="EDN79586.1"/>
    </source>
</evidence>
<dbReference type="AlphaFoldDB" id="A7AXT5"/>
<protein>
    <submittedName>
        <fullName evidence="2">Uncharacterized protein</fullName>
    </submittedName>
</protein>
<feature type="transmembrane region" description="Helical" evidence="1">
    <location>
        <begin position="26"/>
        <end position="44"/>
    </location>
</feature>
<comment type="caution">
    <text evidence="2">The sequence shown here is derived from an EMBL/GenBank/DDBJ whole genome shotgun (WGS) entry which is preliminary data.</text>
</comment>
<organism evidence="2 3">
    <name type="scientific">Mediterraneibacter gnavus (strain ATCC 29149 / DSM 114966 / JCM 6515 / VPI C7-9)</name>
    <name type="common">Ruminococcus gnavus</name>
    <dbReference type="NCBI Taxonomy" id="411470"/>
    <lineage>
        <taxon>Bacteria</taxon>
        <taxon>Bacillati</taxon>
        <taxon>Bacillota</taxon>
        <taxon>Clostridia</taxon>
        <taxon>Lachnospirales</taxon>
        <taxon>Lachnospiraceae</taxon>
        <taxon>Mediterraneibacter</taxon>
    </lineage>
</organism>
<name>A7AXT5_MEDG7</name>
<dbReference type="EMBL" id="AAYG02000001">
    <property type="protein sequence ID" value="EDN79586.1"/>
    <property type="molecule type" value="Genomic_DNA"/>
</dbReference>
<reference evidence="2 3" key="2">
    <citation type="submission" date="2007-06" db="EMBL/GenBank/DDBJ databases">
        <title>Draft genome sequence of Ruminococcus gnavus (ATCC 29149).</title>
        <authorList>
            <person name="Sudarsanam P."/>
            <person name="Ley R."/>
            <person name="Guruge J."/>
            <person name="Turnbaugh P.J."/>
            <person name="Mahowald M."/>
            <person name="Liep D."/>
            <person name="Gordon J."/>
        </authorList>
    </citation>
    <scope>NUCLEOTIDE SEQUENCE [LARGE SCALE GENOMIC DNA]</scope>
    <source>
        <strain evidence="2 3">ATCC 29149</strain>
    </source>
</reference>
<gene>
    <name evidence="2" type="ORF">RUMGNA_00098</name>
</gene>